<evidence type="ECO:0000313" key="1">
    <source>
        <dbReference type="EMBL" id="MFC4859280.1"/>
    </source>
</evidence>
<keyword evidence="2" id="KW-1185">Reference proteome</keyword>
<protein>
    <submittedName>
        <fullName evidence="1">Uncharacterized protein</fullName>
    </submittedName>
</protein>
<reference evidence="2" key="1">
    <citation type="journal article" date="2019" name="Int. J. Syst. Evol. Microbiol.">
        <title>The Global Catalogue of Microorganisms (GCM) 10K type strain sequencing project: providing services to taxonomists for standard genome sequencing and annotation.</title>
        <authorList>
            <consortium name="The Broad Institute Genomics Platform"/>
            <consortium name="The Broad Institute Genome Sequencing Center for Infectious Disease"/>
            <person name="Wu L."/>
            <person name="Ma J."/>
        </authorList>
    </citation>
    <scope>NUCLEOTIDE SEQUENCE [LARGE SCALE GENOMIC DNA]</scope>
    <source>
        <strain evidence="2">ZS-22-S1</strain>
    </source>
</reference>
<accession>A0ABV9SBZ4</accession>
<dbReference type="Proteomes" id="UP001595859">
    <property type="component" value="Unassembled WGS sequence"/>
</dbReference>
<evidence type="ECO:0000313" key="2">
    <source>
        <dbReference type="Proteomes" id="UP001595859"/>
    </source>
</evidence>
<dbReference type="EMBL" id="JBHSIS010000027">
    <property type="protein sequence ID" value="MFC4859280.1"/>
    <property type="molecule type" value="Genomic_DNA"/>
</dbReference>
<comment type="caution">
    <text evidence="1">The sequence shown here is derived from an EMBL/GenBank/DDBJ whole genome shotgun (WGS) entry which is preliminary data.</text>
</comment>
<gene>
    <name evidence="1" type="ORF">ACFPCV_37780</name>
</gene>
<organism evidence="1 2">
    <name type="scientific">Actinophytocola glycyrrhizae</name>
    <dbReference type="NCBI Taxonomy" id="2044873"/>
    <lineage>
        <taxon>Bacteria</taxon>
        <taxon>Bacillati</taxon>
        <taxon>Actinomycetota</taxon>
        <taxon>Actinomycetes</taxon>
        <taxon>Pseudonocardiales</taxon>
        <taxon>Pseudonocardiaceae</taxon>
    </lineage>
</organism>
<name>A0ABV9SBZ4_9PSEU</name>
<dbReference type="RefSeq" id="WP_378062242.1">
    <property type="nucleotide sequence ID" value="NZ_JBHSIS010000027.1"/>
</dbReference>
<sequence>MPRTSHATESVDPDYVLLMVRFHIAVFDHNPDECDVDACDYCSWDYHDTYNLLVHFVKSLDDWMITNGRAPQVWRHPIRRRVAGIRRATDGVLRALARK</sequence>
<proteinExistence type="predicted"/>